<accession>A0ABP7KU26</accession>
<sequence length="167" mass="18586">MDGYQTSDRKPWFKSKLFHLGLALLGIAVFIALGAELRSAFGIPFKTTYRVACAAACLLFIYKLGSDYPSETWPRISFWLSLLINIAIFFTPLVDRPASRGELILFALPDAVVTLTTLLATYRVADFHQRAMRQQMILGLIVTVAACATLFTLVLMDPHTGHFWGLG</sequence>
<feature type="transmembrane region" description="Helical" evidence="1">
    <location>
        <begin position="17"/>
        <end position="35"/>
    </location>
</feature>
<feature type="transmembrane region" description="Helical" evidence="1">
    <location>
        <begin position="106"/>
        <end position="125"/>
    </location>
</feature>
<proteinExistence type="predicted"/>
<keyword evidence="1" id="KW-1133">Transmembrane helix</keyword>
<keyword evidence="1" id="KW-0472">Membrane</keyword>
<evidence type="ECO:0000313" key="3">
    <source>
        <dbReference type="Proteomes" id="UP001500827"/>
    </source>
</evidence>
<feature type="transmembrane region" description="Helical" evidence="1">
    <location>
        <begin position="137"/>
        <end position="156"/>
    </location>
</feature>
<dbReference type="Proteomes" id="UP001500827">
    <property type="component" value="Unassembled WGS sequence"/>
</dbReference>
<comment type="caution">
    <text evidence="2">The sequence shown here is derived from an EMBL/GenBank/DDBJ whole genome shotgun (WGS) entry which is preliminary data.</text>
</comment>
<feature type="transmembrane region" description="Helical" evidence="1">
    <location>
        <begin position="47"/>
        <end position="64"/>
    </location>
</feature>
<keyword evidence="3" id="KW-1185">Reference proteome</keyword>
<evidence type="ECO:0000256" key="1">
    <source>
        <dbReference type="SAM" id="Phobius"/>
    </source>
</evidence>
<gene>
    <name evidence="2" type="ORF">GCM10022276_03890</name>
</gene>
<organism evidence="2 3">
    <name type="scientific">Sphingomonas limnosediminicola</name>
    <dbReference type="NCBI Taxonomy" id="940133"/>
    <lineage>
        <taxon>Bacteria</taxon>
        <taxon>Pseudomonadati</taxon>
        <taxon>Pseudomonadota</taxon>
        <taxon>Alphaproteobacteria</taxon>
        <taxon>Sphingomonadales</taxon>
        <taxon>Sphingomonadaceae</taxon>
        <taxon>Sphingomonas</taxon>
    </lineage>
</organism>
<dbReference type="EMBL" id="BAABBM010000001">
    <property type="protein sequence ID" value="GAA3888008.1"/>
    <property type="molecule type" value="Genomic_DNA"/>
</dbReference>
<protein>
    <submittedName>
        <fullName evidence="2">Uncharacterized protein</fullName>
    </submittedName>
</protein>
<evidence type="ECO:0000313" key="2">
    <source>
        <dbReference type="EMBL" id="GAA3888008.1"/>
    </source>
</evidence>
<name>A0ABP7KU26_9SPHN</name>
<keyword evidence="1" id="KW-0812">Transmembrane</keyword>
<feature type="transmembrane region" description="Helical" evidence="1">
    <location>
        <begin position="76"/>
        <end position="94"/>
    </location>
</feature>
<reference evidence="3" key="1">
    <citation type="journal article" date="2019" name="Int. J. Syst. Evol. Microbiol.">
        <title>The Global Catalogue of Microorganisms (GCM) 10K type strain sequencing project: providing services to taxonomists for standard genome sequencing and annotation.</title>
        <authorList>
            <consortium name="The Broad Institute Genomics Platform"/>
            <consortium name="The Broad Institute Genome Sequencing Center for Infectious Disease"/>
            <person name="Wu L."/>
            <person name="Ma J."/>
        </authorList>
    </citation>
    <scope>NUCLEOTIDE SEQUENCE [LARGE SCALE GENOMIC DNA]</scope>
    <source>
        <strain evidence="3">JCM 17543</strain>
    </source>
</reference>